<proteinExistence type="predicted"/>
<gene>
    <name evidence="2" type="ORF">OEZ71_02860</name>
</gene>
<evidence type="ECO:0000256" key="1">
    <source>
        <dbReference type="SAM" id="SignalP"/>
    </source>
</evidence>
<protein>
    <recommendedName>
        <fullName evidence="4">TonB C-terminal domain-containing protein</fullName>
    </recommendedName>
</protein>
<feature type="chain" id="PRO_5045681614" description="TonB C-terminal domain-containing protein" evidence="1">
    <location>
        <begin position="25"/>
        <end position="118"/>
    </location>
</feature>
<comment type="caution">
    <text evidence="2">The sequence shown here is derived from an EMBL/GenBank/DDBJ whole genome shotgun (WGS) entry which is preliminary data.</text>
</comment>
<sequence length="118" mass="11980">MIFLPLRKAIALILVVAVTAMSLAAATARGQVSVAGQVVVLCSGGGLVQVTLDADGNPTGESHFCPDLVASVLSAHVLTAPDPERPVVRAEKVVVSYGVSSTFHAPPVSRARAPPVSA</sequence>
<dbReference type="RefSeq" id="WP_263738415.1">
    <property type="nucleotide sequence ID" value="NZ_JAOWKZ010000001.1"/>
</dbReference>
<evidence type="ECO:0000313" key="2">
    <source>
        <dbReference type="EMBL" id="MCV2871231.1"/>
    </source>
</evidence>
<dbReference type="Proteomes" id="UP001652564">
    <property type="component" value="Unassembled WGS sequence"/>
</dbReference>
<keyword evidence="3" id="KW-1185">Reference proteome</keyword>
<name>A0ABT2ZKG0_9RHOB</name>
<evidence type="ECO:0008006" key="4">
    <source>
        <dbReference type="Google" id="ProtNLM"/>
    </source>
</evidence>
<reference evidence="2 3" key="1">
    <citation type="submission" date="2022-10" db="EMBL/GenBank/DDBJ databases">
        <title>Defluviimonas sp. nov., isolated from ocean surface sediments.</title>
        <authorList>
            <person name="He W."/>
            <person name="Wang L."/>
            <person name="Zhang D.-F."/>
        </authorList>
    </citation>
    <scope>NUCLEOTIDE SEQUENCE [LARGE SCALE GENOMIC DNA]</scope>
    <source>
        <strain evidence="2 3">WL0050</strain>
    </source>
</reference>
<dbReference type="EMBL" id="JAOWKZ010000001">
    <property type="protein sequence ID" value="MCV2871231.1"/>
    <property type="molecule type" value="Genomic_DNA"/>
</dbReference>
<accession>A0ABT2ZKG0</accession>
<evidence type="ECO:0000313" key="3">
    <source>
        <dbReference type="Proteomes" id="UP001652564"/>
    </source>
</evidence>
<organism evidence="2 3">
    <name type="scientific">Albidovulum litorale</name>
    <dbReference type="NCBI Taxonomy" id="2984134"/>
    <lineage>
        <taxon>Bacteria</taxon>
        <taxon>Pseudomonadati</taxon>
        <taxon>Pseudomonadota</taxon>
        <taxon>Alphaproteobacteria</taxon>
        <taxon>Rhodobacterales</taxon>
        <taxon>Paracoccaceae</taxon>
        <taxon>Albidovulum</taxon>
    </lineage>
</organism>
<keyword evidence="1" id="KW-0732">Signal</keyword>
<feature type="signal peptide" evidence="1">
    <location>
        <begin position="1"/>
        <end position="24"/>
    </location>
</feature>